<dbReference type="PANTHER" id="PTHR33929">
    <property type="entry name" value="MEMBRANE-ASSOCIATED KINASE REGULATOR 2-RELATED"/>
    <property type="match status" value="1"/>
</dbReference>
<dbReference type="AlphaFoldDB" id="A0A835AXG1"/>
<feature type="region of interest" description="Disordered" evidence="1">
    <location>
        <begin position="593"/>
        <end position="613"/>
    </location>
</feature>
<feature type="compositionally biased region" description="Polar residues" evidence="1">
    <location>
        <begin position="637"/>
        <end position="655"/>
    </location>
</feature>
<gene>
    <name evidence="2" type="ORF">HU200_047482</name>
</gene>
<feature type="compositionally biased region" description="Low complexity" evidence="1">
    <location>
        <begin position="593"/>
        <end position="606"/>
    </location>
</feature>
<name>A0A835AXG1_9POAL</name>
<reference evidence="2" key="1">
    <citation type="submission" date="2020-07" db="EMBL/GenBank/DDBJ databases">
        <title>Genome sequence and genetic diversity analysis of an under-domesticated orphan crop, white fonio (Digitaria exilis).</title>
        <authorList>
            <person name="Bennetzen J.L."/>
            <person name="Chen S."/>
            <person name="Ma X."/>
            <person name="Wang X."/>
            <person name="Yssel A.E.J."/>
            <person name="Chaluvadi S.R."/>
            <person name="Johnson M."/>
            <person name="Gangashetty P."/>
            <person name="Hamidou F."/>
            <person name="Sanogo M.D."/>
            <person name="Zwaenepoel A."/>
            <person name="Wallace J."/>
            <person name="Van De Peer Y."/>
            <person name="Van Deynze A."/>
        </authorList>
    </citation>
    <scope>NUCLEOTIDE SEQUENCE</scope>
    <source>
        <tissue evidence="2">Leaves</tissue>
    </source>
</reference>
<feature type="compositionally biased region" description="Pro residues" evidence="1">
    <location>
        <begin position="297"/>
        <end position="307"/>
    </location>
</feature>
<protein>
    <submittedName>
        <fullName evidence="2">Uncharacterized protein</fullName>
    </submittedName>
</protein>
<feature type="region of interest" description="Disordered" evidence="1">
    <location>
        <begin position="241"/>
        <end position="315"/>
    </location>
</feature>
<evidence type="ECO:0000256" key="1">
    <source>
        <dbReference type="SAM" id="MobiDB-lite"/>
    </source>
</evidence>
<sequence>MEKAETPCARRPLGSSIRRHSKMMQEVLALGTNQHVQPSLVAGLRLVKLAPVAGAATTSARKNDTGYTGPLRKTRDVQDSAVQRRGATRSTQIIAVFDRRLLDERDRRAQVKKAVKSSPYGLGQLDSSSRCAFHGTCTAEPNSSSSAKRRRFHFANLWPFHRLSWSLCVIRPCIFGTRPFELDGRLCHFPSDAWFGVQGGNVIAQGSSLPTDDILPFVGEFKCVNDCISLASLRLRTVTEPNEPAAPSRTRVDVQISDPQTKQRQKLRAFGPRPHVPPAPPPLPLPLPFKSHRPPPVHRPPPPPPRAPTTAAQTQRTRTAAFFPRTDTPEIAHGSVMQILRLLAARRFRRRRTRRAVSTITATAATAPVTPRGGGGGGCFAPSVFGEEEDEGPFFDLDLSFCSAPASSAGSQAAESCSESDDYTTSTAAASNRGDLDFVISLQRSRSTSPSYEERLFFRGSATAAPAPPPASLLFCASEPSDAASRARCSSSASRRGARLQLRTLSFGSAKAAFSGGRASFSRSTSSSARSARLFAGGYGSPDILHDEASSRARRSPSGDVFRRYLSKISSRLRRVAVAPAMAADLGRLQKSRSASSAAQAQSPQAARHDDSLVEKQDGIASAIAHCKESLHRALTPPTSRASPSVSELDTSLLRSRSDPGPSFALNFVRSGREEKRTNLLCREYESLKALAKNNVQGSVSRASERDL</sequence>
<feature type="region of interest" description="Disordered" evidence="1">
    <location>
        <begin position="57"/>
        <end position="79"/>
    </location>
</feature>
<proteinExistence type="predicted"/>
<dbReference type="EMBL" id="JACEFO010002177">
    <property type="protein sequence ID" value="KAF8675980.1"/>
    <property type="molecule type" value="Genomic_DNA"/>
</dbReference>
<comment type="caution">
    <text evidence="2">The sequence shown here is derived from an EMBL/GenBank/DDBJ whole genome shotgun (WGS) entry which is preliminary data.</text>
</comment>
<feature type="region of interest" description="Disordered" evidence="1">
    <location>
        <begin position="633"/>
        <end position="656"/>
    </location>
</feature>
<keyword evidence="3" id="KW-1185">Reference proteome</keyword>
<dbReference type="GO" id="GO:0005886">
    <property type="term" value="C:plasma membrane"/>
    <property type="evidence" value="ECO:0007669"/>
    <property type="project" value="InterPro"/>
</dbReference>
<evidence type="ECO:0000313" key="2">
    <source>
        <dbReference type="EMBL" id="KAF8675980.1"/>
    </source>
</evidence>
<dbReference type="Proteomes" id="UP000636709">
    <property type="component" value="Unassembled WGS sequence"/>
</dbReference>
<accession>A0A835AXG1</accession>
<organism evidence="2 3">
    <name type="scientific">Digitaria exilis</name>
    <dbReference type="NCBI Taxonomy" id="1010633"/>
    <lineage>
        <taxon>Eukaryota</taxon>
        <taxon>Viridiplantae</taxon>
        <taxon>Streptophyta</taxon>
        <taxon>Embryophyta</taxon>
        <taxon>Tracheophyta</taxon>
        <taxon>Spermatophyta</taxon>
        <taxon>Magnoliopsida</taxon>
        <taxon>Liliopsida</taxon>
        <taxon>Poales</taxon>
        <taxon>Poaceae</taxon>
        <taxon>PACMAD clade</taxon>
        <taxon>Panicoideae</taxon>
        <taxon>Panicodae</taxon>
        <taxon>Paniceae</taxon>
        <taxon>Anthephorinae</taxon>
        <taxon>Digitaria</taxon>
    </lineage>
</organism>
<feature type="compositionally biased region" description="Pro residues" evidence="1">
    <location>
        <begin position="274"/>
        <end position="287"/>
    </location>
</feature>
<dbReference type="InterPro" id="IPR039619">
    <property type="entry name" value="MAKR2/5"/>
</dbReference>
<evidence type="ECO:0000313" key="3">
    <source>
        <dbReference type="Proteomes" id="UP000636709"/>
    </source>
</evidence>
<dbReference type="PANTHER" id="PTHR33929:SF6">
    <property type="entry name" value="OS01G0623900 PROTEIN"/>
    <property type="match status" value="1"/>
</dbReference>